<comment type="caution">
    <text evidence="2">The sequence shown here is derived from an EMBL/GenBank/DDBJ whole genome shotgun (WGS) entry which is preliminary data.</text>
</comment>
<dbReference type="AlphaFoldDB" id="A0A848LYZ7"/>
<evidence type="ECO:0000256" key="1">
    <source>
        <dbReference type="SAM" id="Phobius"/>
    </source>
</evidence>
<feature type="transmembrane region" description="Helical" evidence="1">
    <location>
        <begin position="12"/>
        <end position="30"/>
    </location>
</feature>
<keyword evidence="3" id="KW-1185">Reference proteome</keyword>
<gene>
    <name evidence="2" type="ORF">HG543_49085</name>
</gene>
<reference evidence="2 3" key="1">
    <citation type="submission" date="2020-04" db="EMBL/GenBank/DDBJ databases">
        <title>Draft genome of Pyxidicoccus fallax type strain.</title>
        <authorList>
            <person name="Whitworth D.E."/>
        </authorList>
    </citation>
    <scope>NUCLEOTIDE SEQUENCE [LARGE SCALE GENOMIC DNA]</scope>
    <source>
        <strain evidence="2 3">DSM 14698</strain>
    </source>
</reference>
<keyword evidence="1" id="KW-1133">Transmembrane helix</keyword>
<accession>A0A848LYZ7</accession>
<feature type="transmembrane region" description="Helical" evidence="1">
    <location>
        <begin position="79"/>
        <end position="99"/>
    </location>
</feature>
<organism evidence="2 3">
    <name type="scientific">Pyxidicoccus fallax</name>
    <dbReference type="NCBI Taxonomy" id="394095"/>
    <lineage>
        <taxon>Bacteria</taxon>
        <taxon>Pseudomonadati</taxon>
        <taxon>Myxococcota</taxon>
        <taxon>Myxococcia</taxon>
        <taxon>Myxococcales</taxon>
        <taxon>Cystobacterineae</taxon>
        <taxon>Myxococcaceae</taxon>
        <taxon>Pyxidicoccus</taxon>
    </lineage>
</organism>
<evidence type="ECO:0000313" key="2">
    <source>
        <dbReference type="EMBL" id="NMO22762.1"/>
    </source>
</evidence>
<keyword evidence="1" id="KW-0812">Transmembrane</keyword>
<dbReference type="EMBL" id="JABBJJ010000469">
    <property type="protein sequence ID" value="NMO22762.1"/>
    <property type="molecule type" value="Genomic_DNA"/>
</dbReference>
<keyword evidence="1" id="KW-0472">Membrane</keyword>
<name>A0A848LYZ7_9BACT</name>
<dbReference type="Proteomes" id="UP000518300">
    <property type="component" value="Unassembled WGS sequence"/>
</dbReference>
<proteinExistence type="predicted"/>
<dbReference type="RefSeq" id="WP_211194705.1">
    <property type="nucleotide sequence ID" value="NZ_JABBJJ010000469.1"/>
</dbReference>
<sequence>MDDTQRARRGLWIFFAVLVPLSALFQWMFIQRVAFLGRQGQIILLMWTPAVASFIARLVTREGWGDLSFRVGGAPGRRALLYAFGFPLGVGALAYGVAWSTGLAAFEPPVQDSIVVPWKMWTVDIAGAPEVRLLKQLALHLTVGTVVGGCCRL</sequence>
<feature type="non-terminal residue" evidence="2">
    <location>
        <position position="153"/>
    </location>
</feature>
<evidence type="ECO:0000313" key="3">
    <source>
        <dbReference type="Proteomes" id="UP000518300"/>
    </source>
</evidence>
<feature type="transmembrane region" description="Helical" evidence="1">
    <location>
        <begin position="42"/>
        <end position="59"/>
    </location>
</feature>
<protein>
    <submittedName>
        <fullName evidence="2">Uncharacterized protein</fullName>
    </submittedName>
</protein>